<evidence type="ECO:0000256" key="1">
    <source>
        <dbReference type="SAM" id="MobiDB-lite"/>
    </source>
</evidence>
<protein>
    <recommendedName>
        <fullName evidence="2">Pvc16 N-terminal domain-containing protein</fullName>
    </recommendedName>
</protein>
<dbReference type="STRING" id="408015.SXIM_21320"/>
<reference evidence="3" key="1">
    <citation type="submission" date="2019-08" db="EMBL/GenBank/DDBJ databases">
        <title>Complete genome sequence of a mangrove-derived Streptomyces xiamenensis.</title>
        <authorList>
            <person name="Xu J."/>
        </authorList>
    </citation>
    <scope>NUCLEOTIDE SEQUENCE</scope>
    <source>
        <strain evidence="3">318</strain>
    </source>
</reference>
<evidence type="ECO:0000313" key="3">
    <source>
        <dbReference type="EMBL" id="AKG43516.1"/>
    </source>
</evidence>
<dbReference type="EMBL" id="CP009922">
    <property type="protein sequence ID" value="AKG43516.1"/>
    <property type="molecule type" value="Genomic_DNA"/>
</dbReference>
<dbReference type="InterPro" id="IPR025351">
    <property type="entry name" value="Pvc16_N"/>
</dbReference>
<name>A0A0F7CNU4_9ACTN</name>
<gene>
    <name evidence="3" type="ORF">SXIM_21320</name>
</gene>
<proteinExistence type="predicted"/>
<dbReference type="PATRIC" id="fig|408015.6.peg.2164"/>
<feature type="region of interest" description="Disordered" evidence="1">
    <location>
        <begin position="186"/>
        <end position="232"/>
    </location>
</feature>
<dbReference type="AlphaFoldDB" id="A0A0F7CNU4"/>
<dbReference type="HOGENOM" id="CLU_082097_0_0_11"/>
<accession>A0A0F7CNU4</accession>
<dbReference type="Pfam" id="PF14065">
    <property type="entry name" value="Pvc16_N"/>
    <property type="match status" value="1"/>
</dbReference>
<dbReference type="KEGG" id="sxi:SXIM_21320"/>
<dbReference type="Proteomes" id="UP000034034">
    <property type="component" value="Chromosome"/>
</dbReference>
<feature type="domain" description="Pvc16 N-terminal" evidence="2">
    <location>
        <begin position="4"/>
        <end position="179"/>
    </location>
</feature>
<organism evidence="3 4">
    <name type="scientific">Streptomyces xiamenensis</name>
    <dbReference type="NCBI Taxonomy" id="408015"/>
    <lineage>
        <taxon>Bacteria</taxon>
        <taxon>Bacillati</taxon>
        <taxon>Actinomycetota</taxon>
        <taxon>Actinomycetes</taxon>
        <taxon>Kitasatosporales</taxon>
        <taxon>Streptomycetaceae</taxon>
        <taxon>Streptomyces</taxon>
    </lineage>
</organism>
<evidence type="ECO:0000259" key="2">
    <source>
        <dbReference type="Pfam" id="PF14065"/>
    </source>
</evidence>
<sequence length="232" mass="25668">MIHEVDEVLKGLLGGGSLTGSGIDVSFEVPSRDWAARRNGPVINAYLYDIREDTGRRQRGQVAVRDDRDITVKRRETPRWLRLSYLVTAWTKQPEDEHRLLSAVLATLLPRDTLNPSELPDSLRALGMPVLLTVAGPHGEARSLADIWSALGGELKPSVDVTLTAPFPLYPEYDVAPPIKQAVVRARGMSDGPSAAERSTQRSLSLPKPRAGGSRELRPIRRTRAIRRKRAT</sequence>
<dbReference type="RefSeq" id="WP_046723732.1">
    <property type="nucleotide sequence ID" value="NZ_CP009922.3"/>
</dbReference>
<keyword evidence="4" id="KW-1185">Reference proteome</keyword>
<feature type="compositionally biased region" description="Basic residues" evidence="1">
    <location>
        <begin position="220"/>
        <end position="232"/>
    </location>
</feature>
<evidence type="ECO:0000313" key="4">
    <source>
        <dbReference type="Proteomes" id="UP000034034"/>
    </source>
</evidence>